<keyword evidence="4 6" id="KW-1133">Transmembrane helix</keyword>
<dbReference type="STRING" id="887929.HMP0721_0276"/>
<keyword evidence="3 6" id="KW-0812">Transmembrane</keyword>
<dbReference type="InterPro" id="IPR004633">
    <property type="entry name" value="NaPi_cotrn-rel/YqeW-like"/>
</dbReference>
<dbReference type="PANTHER" id="PTHR10010:SF46">
    <property type="entry name" value="SODIUM-DEPENDENT PHOSPHATE TRANSPORT PROTEIN 2B"/>
    <property type="match status" value="1"/>
</dbReference>
<evidence type="ECO:0000256" key="6">
    <source>
        <dbReference type="SAM" id="Phobius"/>
    </source>
</evidence>
<dbReference type="InterPro" id="IPR003841">
    <property type="entry name" value="Na/Pi_transpt"/>
</dbReference>
<reference evidence="8 9" key="1">
    <citation type="submission" date="2010-12" db="EMBL/GenBank/DDBJ databases">
        <authorList>
            <person name="Muzny D."/>
            <person name="Qin X."/>
            <person name="Deng J."/>
            <person name="Jiang H."/>
            <person name="Liu Y."/>
            <person name="Qu J."/>
            <person name="Song X.-Z."/>
            <person name="Zhang L."/>
            <person name="Thornton R."/>
            <person name="Coyle M."/>
            <person name="Francisco L."/>
            <person name="Jackson L."/>
            <person name="Javaid M."/>
            <person name="Korchina V."/>
            <person name="Kovar C."/>
            <person name="Mata R."/>
            <person name="Mathew T."/>
            <person name="Ngo R."/>
            <person name="Nguyen L."/>
            <person name="Nguyen N."/>
            <person name="Okwuonu G."/>
            <person name="Ongeri F."/>
            <person name="Pham C."/>
            <person name="Simmons D."/>
            <person name="Wilczek-Boney K."/>
            <person name="Hale W."/>
            <person name="Jakkamsetti A."/>
            <person name="Pham P."/>
            <person name="Ruth R."/>
            <person name="San Lucas F."/>
            <person name="Warren J."/>
            <person name="Zhang J."/>
            <person name="Zhao Z."/>
            <person name="Zhou C."/>
            <person name="Zhu D."/>
            <person name="Lee S."/>
            <person name="Bess C."/>
            <person name="Blankenburg K."/>
            <person name="Forbes L."/>
            <person name="Fu Q."/>
            <person name="Gubbala S."/>
            <person name="Hirani K."/>
            <person name="Jayaseelan J.C."/>
            <person name="Lara F."/>
            <person name="Munidasa M."/>
            <person name="Palculict T."/>
            <person name="Patil S."/>
            <person name="Pu L.-L."/>
            <person name="Saada N."/>
            <person name="Tang L."/>
            <person name="Weissenberger G."/>
            <person name="Zhu Y."/>
            <person name="Hemphill L."/>
            <person name="Shang Y."/>
            <person name="Youmans B."/>
            <person name="Ayvaz T."/>
            <person name="Ross M."/>
            <person name="Santibanez J."/>
            <person name="Aqrawi P."/>
            <person name="Gross S."/>
            <person name="Joshi V."/>
            <person name="Fowler G."/>
            <person name="Nazareth L."/>
            <person name="Reid J."/>
            <person name="Worley K."/>
            <person name="Petrosino J."/>
            <person name="Highlander S."/>
            <person name="Gibbs R."/>
        </authorList>
    </citation>
    <scope>NUCLEOTIDE SEQUENCE [LARGE SCALE GENOMIC DNA]</scope>
    <source>
        <strain evidence="8 9">ATCC 23263</strain>
    </source>
</reference>
<dbReference type="Pfam" id="PF02690">
    <property type="entry name" value="Na_Pi_cotrans"/>
    <property type="match status" value="2"/>
</dbReference>
<evidence type="ECO:0000313" key="8">
    <source>
        <dbReference type="EMBL" id="EFV02590.1"/>
    </source>
</evidence>
<protein>
    <submittedName>
        <fullName evidence="8">Na/Pi-cotransporter II-like protein</fullName>
    </submittedName>
</protein>
<dbReference type="Gene3D" id="1.20.58.220">
    <property type="entry name" value="Phosphate transport system protein phou homolog 2, domain 2"/>
    <property type="match status" value="1"/>
</dbReference>
<evidence type="ECO:0000256" key="5">
    <source>
        <dbReference type="ARBA" id="ARBA00023136"/>
    </source>
</evidence>
<name>E6ME43_9FIRM</name>
<dbReference type="GO" id="GO:0005436">
    <property type="term" value="F:sodium:phosphate symporter activity"/>
    <property type="evidence" value="ECO:0007669"/>
    <property type="project" value="InterPro"/>
</dbReference>
<dbReference type="Proteomes" id="UP000004754">
    <property type="component" value="Unassembled WGS sequence"/>
</dbReference>
<feature type="domain" description="PhoU" evidence="7">
    <location>
        <begin position="364"/>
        <end position="449"/>
    </location>
</feature>
<feature type="transmembrane region" description="Helical" evidence="6">
    <location>
        <begin position="134"/>
        <end position="153"/>
    </location>
</feature>
<sequence length="570" mass="62017">MFEIIVGLIGGLGLFIYGMQIMSNSLKVVAGSKMKRLLEILTGNRFKAILCGIVVTIMVQSSSTTTVMVVGFVNAALMNLTQAAGIILGANIGTTLMAQLIAFNMDFIGPVLIGIGVITSLIGKRKHTRDIGTILLGIGIIFFGISTMSEVMAPLKDNVIFKNWLVTYGKNPILGLLIGTVITGVMQSSGATLGMLQALAISGIFADVSGTAAIQICIPMMLGTNIGTCVTAMLSSVGTSRAARNAALIHLFVNIFGSIWVLCLFGVLDAFNINPVYQALVNISGTMKTSSGQVIPNVARQIAMSHTFFNVFNMIVMLPVIDKFVAFLEKHSPDETEGDRGLQLDDRLLNNPAVAIGQLTNELVHLAEMAGKNLKLSFEALSNNDEKAIEKVYEREERIDEHEHGIIDFIVRLTNLNVSQEENDKLAVYLQCAHDLERIGDHAENIVEMAQTQIDEDIDMTADAIDELKKLSDLILGIVANVQEVIRSEDNKLCEQIYRDEEISDDMTEAYKNAHIKRLADGQCNADSSAIYFDLLVDLERVGDHSANIAEHIQSLHAANQVNEIEGVIY</sequence>
<dbReference type="NCBIfam" id="NF037997">
    <property type="entry name" value="Na_Pi_symport"/>
    <property type="match status" value="1"/>
</dbReference>
<dbReference type="NCBIfam" id="TIGR00704">
    <property type="entry name" value="NaPi_cotrn_rel"/>
    <property type="match status" value="1"/>
</dbReference>
<dbReference type="SUPFAM" id="SSF109755">
    <property type="entry name" value="PhoU-like"/>
    <property type="match status" value="1"/>
</dbReference>
<dbReference type="HOGENOM" id="CLU_025623_0_1_9"/>
<keyword evidence="9" id="KW-1185">Reference proteome</keyword>
<dbReference type="PANTHER" id="PTHR10010">
    <property type="entry name" value="SOLUTE CARRIER FAMILY 34 SODIUM PHOSPHATE , MEMBER 2-RELATED"/>
    <property type="match status" value="1"/>
</dbReference>
<dbReference type="GO" id="GO:0005886">
    <property type="term" value="C:plasma membrane"/>
    <property type="evidence" value="ECO:0007669"/>
    <property type="project" value="UniProtKB-SubCell"/>
</dbReference>
<feature type="transmembrane region" description="Helical" evidence="6">
    <location>
        <begin position="6"/>
        <end position="26"/>
    </location>
</feature>
<gene>
    <name evidence="8" type="ORF">HMP0721_0276</name>
</gene>
<keyword evidence="2" id="KW-1003">Cell membrane</keyword>
<dbReference type="AlphaFoldDB" id="E6ME43"/>
<dbReference type="Pfam" id="PF01895">
    <property type="entry name" value="PhoU"/>
    <property type="match status" value="2"/>
</dbReference>
<feature type="transmembrane region" description="Helical" evidence="6">
    <location>
        <begin position="100"/>
        <end position="122"/>
    </location>
</feature>
<feature type="transmembrane region" description="Helical" evidence="6">
    <location>
        <begin position="246"/>
        <end position="268"/>
    </location>
</feature>
<evidence type="ECO:0000256" key="1">
    <source>
        <dbReference type="ARBA" id="ARBA00004651"/>
    </source>
</evidence>
<dbReference type="EMBL" id="AEQN01000006">
    <property type="protein sequence ID" value="EFV02590.1"/>
    <property type="molecule type" value="Genomic_DNA"/>
</dbReference>
<proteinExistence type="predicted"/>
<feature type="domain" description="PhoU" evidence="7">
    <location>
        <begin position="468"/>
        <end position="552"/>
    </location>
</feature>
<comment type="caution">
    <text evidence="8">The sequence shown here is derived from an EMBL/GenBank/DDBJ whole genome shotgun (WGS) entry which is preliminary data.</text>
</comment>
<dbReference type="RefSeq" id="WP_006597695.1">
    <property type="nucleotide sequence ID" value="NZ_GL622359.1"/>
</dbReference>
<evidence type="ECO:0000256" key="3">
    <source>
        <dbReference type="ARBA" id="ARBA00022692"/>
    </source>
</evidence>
<dbReference type="OrthoDB" id="9763003at2"/>
<dbReference type="GO" id="GO:0044341">
    <property type="term" value="P:sodium-dependent phosphate transport"/>
    <property type="evidence" value="ECO:0007669"/>
    <property type="project" value="InterPro"/>
</dbReference>
<evidence type="ECO:0000259" key="7">
    <source>
        <dbReference type="Pfam" id="PF01895"/>
    </source>
</evidence>
<evidence type="ECO:0000313" key="9">
    <source>
        <dbReference type="Proteomes" id="UP000004754"/>
    </source>
</evidence>
<dbReference type="eggNOG" id="COG1283">
    <property type="taxonomic scope" value="Bacteria"/>
</dbReference>
<dbReference type="InterPro" id="IPR038078">
    <property type="entry name" value="PhoU-like_sf"/>
</dbReference>
<comment type="subcellular location">
    <subcellularLocation>
        <location evidence="1">Cell membrane</location>
        <topology evidence="1">Multi-pass membrane protein</topology>
    </subcellularLocation>
</comment>
<evidence type="ECO:0000256" key="4">
    <source>
        <dbReference type="ARBA" id="ARBA00022989"/>
    </source>
</evidence>
<feature type="transmembrane region" description="Helical" evidence="6">
    <location>
        <begin position="69"/>
        <end position="88"/>
    </location>
</feature>
<accession>E6ME43</accession>
<organism evidence="8 9">
    <name type="scientific">Pseudoramibacter alactolyticus ATCC 23263</name>
    <dbReference type="NCBI Taxonomy" id="887929"/>
    <lineage>
        <taxon>Bacteria</taxon>
        <taxon>Bacillati</taxon>
        <taxon>Bacillota</taxon>
        <taxon>Clostridia</taxon>
        <taxon>Eubacteriales</taxon>
        <taxon>Eubacteriaceae</taxon>
        <taxon>Pseudoramibacter</taxon>
    </lineage>
</organism>
<keyword evidence="5 6" id="KW-0472">Membrane</keyword>
<feature type="transmembrane region" description="Helical" evidence="6">
    <location>
        <begin position="46"/>
        <end position="63"/>
    </location>
</feature>
<feature type="transmembrane region" description="Helical" evidence="6">
    <location>
        <begin position="212"/>
        <end position="234"/>
    </location>
</feature>
<feature type="transmembrane region" description="Helical" evidence="6">
    <location>
        <begin position="173"/>
        <end position="206"/>
    </location>
</feature>
<dbReference type="InterPro" id="IPR026022">
    <property type="entry name" value="PhoU_dom"/>
</dbReference>
<evidence type="ECO:0000256" key="2">
    <source>
        <dbReference type="ARBA" id="ARBA00022475"/>
    </source>
</evidence>